<dbReference type="AlphaFoldDB" id="A0A840PAJ7"/>
<keyword evidence="5" id="KW-1185">Reference proteome</keyword>
<evidence type="ECO:0000259" key="2">
    <source>
        <dbReference type="Pfam" id="PF19955"/>
    </source>
</evidence>
<sequence length="507" mass="56867">MKNRTEFLEELARVFDQQAEAEALLEAIGFPRGERPNWEGFRTAALYWGQVLREIENGRIDGHGPEALAVAAHRQYRGNAIFRRAAEEVPEPLPDAQVRVTPREGGRAAETPEEWPTLTFRGSEHYEEFVRLARQVIGPDTQLLYTGAEEAALYVPGGLDEARLGRLRREVADLGLGENVEVLFEVYPFQPHLFEQLRLVGPDQQVFYAENVPNTTPVRDIPHAVLFQYGEETRQDRFGRARRTVVDRVVPGATPQDPPQEQRLDPDLTLQQAGVREGDELHIRPESTAGAINPRLRRAALARVRNEIRDYERANPGFEIVYTDDEFLPTCYEVQFRAAGFEPPREQAADPADLRPVPRDVHKALIVLYDLFPIKAPAVMFTTPIFHPNVEPRGTDSRPMGWVCIGALGDDAYRTDLDFHVLCALIMDIAAYRNYGALPHGFLDAHGFLNSEAALWAVSEQGQEMIVRRGGRPLLPMIGIEETPPPKPIRIRGAHAPRPGDAAGTGR</sequence>
<dbReference type="InterPro" id="IPR045430">
    <property type="entry name" value="EAD1"/>
</dbReference>
<dbReference type="EMBL" id="JACHGN010000008">
    <property type="protein sequence ID" value="MBB5134420.1"/>
    <property type="molecule type" value="Genomic_DNA"/>
</dbReference>
<dbReference type="Gene3D" id="3.10.110.10">
    <property type="entry name" value="Ubiquitin Conjugating Enzyme"/>
    <property type="match status" value="1"/>
</dbReference>
<reference evidence="4 5" key="1">
    <citation type="submission" date="2020-08" db="EMBL/GenBank/DDBJ databases">
        <title>Genomic Encyclopedia of Type Strains, Phase IV (KMG-IV): sequencing the most valuable type-strain genomes for metagenomic binning, comparative biology and taxonomic classification.</title>
        <authorList>
            <person name="Goeker M."/>
        </authorList>
    </citation>
    <scope>NUCLEOTIDE SEQUENCE [LARGE SCALE GENOMIC DNA]</scope>
    <source>
        <strain evidence="4 5">DSM 45615</strain>
    </source>
</reference>
<feature type="domain" description="Effector-associated" evidence="2">
    <location>
        <begin position="4"/>
        <end position="89"/>
    </location>
</feature>
<evidence type="ECO:0000313" key="4">
    <source>
        <dbReference type="EMBL" id="MBB5134420.1"/>
    </source>
</evidence>
<dbReference type="CDD" id="cd00195">
    <property type="entry name" value="UBCc_UEV"/>
    <property type="match status" value="1"/>
</dbReference>
<feature type="domain" description="YukD-like N-terminal" evidence="3">
    <location>
        <begin position="112"/>
        <end position="193"/>
    </location>
</feature>
<comment type="caution">
    <text evidence="4">The sequence shown here is derived from an EMBL/GenBank/DDBJ whole genome shotgun (WGS) entry which is preliminary data.</text>
</comment>
<organism evidence="4 5">
    <name type="scientific">Thermocatellispora tengchongensis</name>
    <dbReference type="NCBI Taxonomy" id="1073253"/>
    <lineage>
        <taxon>Bacteria</taxon>
        <taxon>Bacillati</taxon>
        <taxon>Actinomycetota</taxon>
        <taxon>Actinomycetes</taxon>
        <taxon>Streptosporangiales</taxon>
        <taxon>Streptosporangiaceae</taxon>
        <taxon>Thermocatellispora</taxon>
    </lineage>
</organism>
<dbReference type="InterPro" id="IPR045487">
    <property type="entry name" value="fvmYukD-like_N"/>
</dbReference>
<dbReference type="Pfam" id="PF19955">
    <property type="entry name" value="EAD1"/>
    <property type="match status" value="1"/>
</dbReference>
<gene>
    <name evidence="4" type="ORF">HNP84_004152</name>
</gene>
<evidence type="ECO:0000259" key="3">
    <source>
        <dbReference type="Pfam" id="PF20006"/>
    </source>
</evidence>
<protein>
    <recommendedName>
        <fullName evidence="6">UBC core domain-containing protein</fullName>
    </recommendedName>
</protein>
<dbReference type="Proteomes" id="UP000578449">
    <property type="component" value="Unassembled WGS sequence"/>
</dbReference>
<evidence type="ECO:0000313" key="5">
    <source>
        <dbReference type="Proteomes" id="UP000578449"/>
    </source>
</evidence>
<dbReference type="InterPro" id="IPR016135">
    <property type="entry name" value="UBQ-conjugating_enzyme/RWD"/>
</dbReference>
<proteinExistence type="predicted"/>
<evidence type="ECO:0000256" key="1">
    <source>
        <dbReference type="SAM" id="MobiDB-lite"/>
    </source>
</evidence>
<feature type="region of interest" description="Disordered" evidence="1">
    <location>
        <begin position="486"/>
        <end position="507"/>
    </location>
</feature>
<dbReference type="SUPFAM" id="SSF54495">
    <property type="entry name" value="UBC-like"/>
    <property type="match status" value="1"/>
</dbReference>
<evidence type="ECO:0008006" key="6">
    <source>
        <dbReference type="Google" id="ProtNLM"/>
    </source>
</evidence>
<dbReference type="Pfam" id="PF20006">
    <property type="entry name" value="fvmYukDl_N"/>
    <property type="match status" value="1"/>
</dbReference>
<name>A0A840PAJ7_9ACTN</name>
<dbReference type="RefSeq" id="WP_185051326.1">
    <property type="nucleotide sequence ID" value="NZ_BAABIX010000007.1"/>
</dbReference>
<accession>A0A840PAJ7</accession>